<reference evidence="2" key="1">
    <citation type="submission" date="2021-01" db="UniProtKB">
        <authorList>
            <consortium name="EnsemblMetazoa"/>
        </authorList>
    </citation>
    <scope>IDENTIFICATION</scope>
</reference>
<evidence type="ECO:0000313" key="3">
    <source>
        <dbReference type="Proteomes" id="UP000594262"/>
    </source>
</evidence>
<evidence type="ECO:0000313" key="2">
    <source>
        <dbReference type="EnsemblMetazoa" id="CLYHEMP000430.1"/>
    </source>
</evidence>
<protein>
    <recommendedName>
        <fullName evidence="4">Cnidarian restricted protein</fullName>
    </recommendedName>
</protein>
<name>A0A7M5UYM4_9CNID</name>
<dbReference type="EnsemblMetazoa" id="CLYHEMT000430.1">
    <property type="protein sequence ID" value="CLYHEMP000430.1"/>
    <property type="gene ID" value="CLYHEMG000430"/>
</dbReference>
<sequence>MSNLMLAMTGLMMNLMRMSLMSNLMPTMTGLMNDDLDSDGDRDGVNVELDDDNNKSFGEIGLPGTMSFLEGLFGRSFSAALFVTSCIPARCCTVTSFKQDVCFF</sequence>
<feature type="chain" id="PRO_5029603315" description="Cnidarian restricted protein" evidence="1">
    <location>
        <begin position="23"/>
        <end position="104"/>
    </location>
</feature>
<evidence type="ECO:0008006" key="4">
    <source>
        <dbReference type="Google" id="ProtNLM"/>
    </source>
</evidence>
<proteinExistence type="predicted"/>
<evidence type="ECO:0000256" key="1">
    <source>
        <dbReference type="SAM" id="SignalP"/>
    </source>
</evidence>
<dbReference type="Proteomes" id="UP000594262">
    <property type="component" value="Unplaced"/>
</dbReference>
<accession>A0A7M5UYM4</accession>
<organism evidence="2 3">
    <name type="scientific">Clytia hemisphaerica</name>
    <dbReference type="NCBI Taxonomy" id="252671"/>
    <lineage>
        <taxon>Eukaryota</taxon>
        <taxon>Metazoa</taxon>
        <taxon>Cnidaria</taxon>
        <taxon>Hydrozoa</taxon>
        <taxon>Hydroidolina</taxon>
        <taxon>Leptothecata</taxon>
        <taxon>Obeliida</taxon>
        <taxon>Clytiidae</taxon>
        <taxon>Clytia</taxon>
    </lineage>
</organism>
<keyword evidence="3" id="KW-1185">Reference proteome</keyword>
<dbReference type="AlphaFoldDB" id="A0A7M5UYM4"/>
<keyword evidence="1" id="KW-0732">Signal</keyword>
<feature type="signal peptide" evidence="1">
    <location>
        <begin position="1"/>
        <end position="22"/>
    </location>
</feature>